<dbReference type="Gene3D" id="3.10.180.10">
    <property type="entry name" value="2,3-Dihydroxybiphenyl 1,2-Dioxygenase, domain 1"/>
    <property type="match status" value="1"/>
</dbReference>
<dbReference type="RefSeq" id="WP_111365127.1">
    <property type="nucleotide sequence ID" value="NZ_VINQ01000004.1"/>
</dbReference>
<comment type="caution">
    <text evidence="2">The sequence shown here is derived from an EMBL/GenBank/DDBJ whole genome shotgun (WGS) entry which is preliminary data.</text>
</comment>
<proteinExistence type="predicted"/>
<name>A0A5A9ZH74_9RHOB</name>
<dbReference type="PANTHER" id="PTHR33990">
    <property type="entry name" value="PROTEIN YJDN-RELATED"/>
    <property type="match status" value="1"/>
</dbReference>
<keyword evidence="3" id="KW-1185">Reference proteome</keyword>
<dbReference type="Gene3D" id="3.30.720.100">
    <property type="match status" value="1"/>
</dbReference>
<dbReference type="SUPFAM" id="SSF54593">
    <property type="entry name" value="Glyoxalase/Bleomycin resistance protein/Dihydroxybiphenyl dioxygenase"/>
    <property type="match status" value="2"/>
</dbReference>
<accession>A0A5A9ZH74</accession>
<reference evidence="2 3" key="1">
    <citation type="submission" date="2019-07" db="EMBL/GenBank/DDBJ databases">
        <title>Aquicoccus porphyridii gen. nov., sp. nov., isolated from a small marine red alga, Porphyridium marinum.</title>
        <authorList>
            <person name="Liu L."/>
        </authorList>
    </citation>
    <scope>NUCLEOTIDE SEQUENCE [LARGE SCALE GENOMIC DNA]</scope>
    <source>
        <strain evidence="2 3">L1 8-17</strain>
    </source>
</reference>
<dbReference type="EMBL" id="VINQ01000004">
    <property type="protein sequence ID" value="KAA0916618.1"/>
    <property type="molecule type" value="Genomic_DNA"/>
</dbReference>
<protein>
    <submittedName>
        <fullName evidence="2">VOC family protein</fullName>
    </submittedName>
</protein>
<sequence>MTGQKIIPHLWFDGAAEDAAKLYTSLVPDSSIGTVSRYGKAGFEVHGQPEGTAMNVEMRLGGQPLLALNGGPMFRPTPAMSYFLTFEDRDALDRAWQALGDGGKVHMPLDAYPWSPCYGWLDDRWGVSWQIALGELSQTGGQALTPMLLFSGAQAGKAEAALAHYTEIFPESGIEALLRHDGSGPDPAGTVMHAQFQLAGQTFMAGDSALAHDFTFTEANSLVVFCEDQAEIDQYWHALSAVPEAGRCGWLKDRFGLSWQIIPRHLPALLASPDPKVMETFLQMGKIDISALERAAR</sequence>
<gene>
    <name evidence="2" type="ORF">FLO80_07270</name>
</gene>
<evidence type="ECO:0000313" key="3">
    <source>
        <dbReference type="Proteomes" id="UP000325291"/>
    </source>
</evidence>
<dbReference type="AlphaFoldDB" id="A0A5A9ZH74"/>
<evidence type="ECO:0000259" key="1">
    <source>
        <dbReference type="Pfam" id="PF06983"/>
    </source>
</evidence>
<organism evidence="2 3">
    <name type="scientific">Aquicoccus porphyridii</name>
    <dbReference type="NCBI Taxonomy" id="1852029"/>
    <lineage>
        <taxon>Bacteria</taxon>
        <taxon>Pseudomonadati</taxon>
        <taxon>Pseudomonadota</taxon>
        <taxon>Alphaproteobacteria</taxon>
        <taxon>Rhodobacterales</taxon>
        <taxon>Paracoccaceae</taxon>
        <taxon>Aquicoccus</taxon>
    </lineage>
</organism>
<dbReference type="InterPro" id="IPR028973">
    <property type="entry name" value="PhnB-like"/>
</dbReference>
<evidence type="ECO:0000313" key="2">
    <source>
        <dbReference type="EMBL" id="KAA0916618.1"/>
    </source>
</evidence>
<feature type="domain" description="PhnB-like" evidence="1">
    <location>
        <begin position="4"/>
        <end position="131"/>
    </location>
</feature>
<dbReference type="CDD" id="cd06588">
    <property type="entry name" value="PhnB_like"/>
    <property type="match status" value="2"/>
</dbReference>
<dbReference type="InterPro" id="IPR029068">
    <property type="entry name" value="Glyas_Bleomycin-R_OHBP_Dase"/>
</dbReference>
<feature type="domain" description="PhnB-like" evidence="1">
    <location>
        <begin position="143"/>
        <end position="262"/>
    </location>
</feature>
<dbReference type="Pfam" id="PF06983">
    <property type="entry name" value="3-dmu-9_3-mt"/>
    <property type="match status" value="2"/>
</dbReference>
<dbReference type="Proteomes" id="UP000325291">
    <property type="component" value="Unassembled WGS sequence"/>
</dbReference>
<dbReference type="Gene3D" id="3.30.720.110">
    <property type="match status" value="1"/>
</dbReference>